<dbReference type="GO" id="GO:0005794">
    <property type="term" value="C:Golgi apparatus"/>
    <property type="evidence" value="ECO:0007669"/>
    <property type="project" value="TreeGrafter"/>
</dbReference>
<keyword evidence="6" id="KW-1185">Reference proteome</keyword>
<evidence type="ECO:0000256" key="2">
    <source>
        <dbReference type="ARBA" id="ARBA00022679"/>
    </source>
</evidence>
<feature type="compositionally biased region" description="Polar residues" evidence="3">
    <location>
        <begin position="1189"/>
        <end position="1200"/>
    </location>
</feature>
<dbReference type="VEuPathDB" id="TriTrypDB:BSAL_42570"/>
<feature type="compositionally biased region" description="Polar residues" evidence="3">
    <location>
        <begin position="193"/>
        <end position="204"/>
    </location>
</feature>
<dbReference type="OrthoDB" id="263283at2759"/>
<protein>
    <recommendedName>
        <fullName evidence="4">Stealth protein CR2 conserved region 2 domain-containing protein</fullName>
    </recommendedName>
</protein>
<proteinExistence type="inferred from homology"/>
<feature type="region of interest" description="Disordered" evidence="3">
    <location>
        <begin position="162"/>
        <end position="261"/>
    </location>
</feature>
<dbReference type="GO" id="GO:0016772">
    <property type="term" value="F:transferase activity, transferring phosphorus-containing groups"/>
    <property type="evidence" value="ECO:0007669"/>
    <property type="project" value="InterPro"/>
</dbReference>
<organism evidence="5 6">
    <name type="scientific">Bodo saltans</name>
    <name type="common">Flagellated protozoan</name>
    <dbReference type="NCBI Taxonomy" id="75058"/>
    <lineage>
        <taxon>Eukaryota</taxon>
        <taxon>Discoba</taxon>
        <taxon>Euglenozoa</taxon>
        <taxon>Kinetoplastea</taxon>
        <taxon>Metakinetoplastina</taxon>
        <taxon>Eubodonida</taxon>
        <taxon>Bodonidae</taxon>
        <taxon>Bodo</taxon>
    </lineage>
</organism>
<gene>
    <name evidence="5" type="ORF">BSAL_42570</name>
</gene>
<feature type="compositionally biased region" description="Basic and acidic residues" evidence="3">
    <location>
        <begin position="495"/>
        <end position="507"/>
    </location>
</feature>
<evidence type="ECO:0000256" key="3">
    <source>
        <dbReference type="SAM" id="MobiDB-lite"/>
    </source>
</evidence>
<dbReference type="PANTHER" id="PTHR24045">
    <property type="match status" value="1"/>
</dbReference>
<feature type="compositionally biased region" description="Low complexity" evidence="3">
    <location>
        <begin position="114"/>
        <end position="130"/>
    </location>
</feature>
<reference evidence="6" key="1">
    <citation type="submission" date="2015-09" db="EMBL/GenBank/DDBJ databases">
        <authorList>
            <consortium name="Pathogen Informatics"/>
        </authorList>
    </citation>
    <scope>NUCLEOTIDE SEQUENCE [LARGE SCALE GENOMIC DNA]</scope>
    <source>
        <strain evidence="6">Lake Konstanz</strain>
    </source>
</reference>
<feature type="region of interest" description="Disordered" evidence="3">
    <location>
        <begin position="1072"/>
        <end position="1119"/>
    </location>
</feature>
<feature type="region of interest" description="Disordered" evidence="3">
    <location>
        <begin position="404"/>
        <end position="429"/>
    </location>
</feature>
<feature type="compositionally biased region" description="Basic and acidic residues" evidence="3">
    <location>
        <begin position="174"/>
        <end position="183"/>
    </location>
</feature>
<dbReference type="InterPro" id="IPR047141">
    <property type="entry name" value="Stealth"/>
</dbReference>
<feature type="region of interest" description="Disordered" evidence="3">
    <location>
        <begin position="495"/>
        <end position="526"/>
    </location>
</feature>
<feature type="region of interest" description="Disordered" evidence="3">
    <location>
        <begin position="1"/>
        <end position="47"/>
    </location>
</feature>
<comment type="similarity">
    <text evidence="1">Belongs to the stealth family.</text>
</comment>
<dbReference type="EMBL" id="CYKH01002150">
    <property type="protein sequence ID" value="CUG93376.1"/>
    <property type="molecule type" value="Genomic_DNA"/>
</dbReference>
<keyword evidence="2" id="KW-0808">Transferase</keyword>
<dbReference type="Pfam" id="PF11380">
    <property type="entry name" value="Stealth_CR2"/>
    <property type="match status" value="1"/>
</dbReference>
<evidence type="ECO:0000259" key="4">
    <source>
        <dbReference type="Pfam" id="PF11380"/>
    </source>
</evidence>
<evidence type="ECO:0000256" key="1">
    <source>
        <dbReference type="ARBA" id="ARBA00007583"/>
    </source>
</evidence>
<feature type="region of interest" description="Disordered" evidence="3">
    <location>
        <begin position="1180"/>
        <end position="1252"/>
    </location>
</feature>
<feature type="compositionally biased region" description="Polar residues" evidence="3">
    <location>
        <begin position="508"/>
        <end position="517"/>
    </location>
</feature>
<feature type="compositionally biased region" description="Basic residues" evidence="3">
    <location>
        <begin position="36"/>
        <end position="47"/>
    </location>
</feature>
<feature type="region of interest" description="Disordered" evidence="3">
    <location>
        <begin position="100"/>
        <end position="134"/>
    </location>
</feature>
<evidence type="ECO:0000313" key="5">
    <source>
        <dbReference type="EMBL" id="CUG93376.1"/>
    </source>
</evidence>
<feature type="compositionally biased region" description="Polar residues" evidence="3">
    <location>
        <begin position="7"/>
        <end position="29"/>
    </location>
</feature>
<feature type="domain" description="Stealth protein CR2 conserved region 2" evidence="4">
    <location>
        <begin position="599"/>
        <end position="646"/>
    </location>
</feature>
<dbReference type="InterPro" id="IPR021520">
    <property type="entry name" value="Stealth_CR2"/>
</dbReference>
<dbReference type="PANTHER" id="PTHR24045:SF0">
    <property type="entry name" value="N-ACETYLGLUCOSAMINE-1-PHOSPHOTRANSFERASE SUBUNITS ALPHA_BETA"/>
    <property type="match status" value="1"/>
</dbReference>
<accession>A0A0S4JRH7</accession>
<feature type="compositionally biased region" description="Polar residues" evidence="3">
    <location>
        <begin position="224"/>
        <end position="233"/>
    </location>
</feature>
<evidence type="ECO:0000313" key="6">
    <source>
        <dbReference type="Proteomes" id="UP000051952"/>
    </source>
</evidence>
<dbReference type="Proteomes" id="UP000051952">
    <property type="component" value="Unassembled WGS sequence"/>
</dbReference>
<sequence>MKERQPSPLSSLNRHTKSPHTSSPNNVLNSIPPHSSSHHHPRRGHSGGRRVQLFAVLTICIVFVTTNRAFSPVVVRQPVVRQPPPPLLCNAAMDATTTVSCAGGRPSLMHKPRSSSQSPPRATTTTASTQQKRHFNSEGVLLMSAGSPAPDDSDHHDDAAVAARDTTPTPKPTSAKDIEEGKSKWLSIDAVSHETTSGNSSMTSRRQKRQHEEDNIDGDDAPTRNPQQLTAHSYTRPPRLPPRRGRDEQLSSHRWPLLPQGTSTIRKKRRFHSLPHHQKIPEALNQVWRCPDHRARSPTGFLPGASMHPIDSVTAVMLISPLATLGGRQRVQMAPARGAGVSLSETAIEGLHVSRDPLFAEALISRDDIDESPYFRHLHTSPEKVHQQLSKLQMHECINNMSTKSAKVDEQQPRQQQQDGDPGEPQFLSSTPLQVDIVFTYVNGSAPSFLAGLKQRNLSYDPQRYHDWDELRYSLRSVYMRAVCAHDPPFMARDAARAARAQKDRFHTNPSMSQQQTDDNRRRNSRIECEEGSFVRTIFIVVADKDQIPAWLDTSHRLIRVIEHHQIFPEWADATRPLPIAREQQRRRRHQQEAPATTTRTYLPTFNSHAIELHLHRIPGLSRFFIYLNNDMLFGRRVSLLDYFRPISESRQALRARFGASLDIPQDPKEVPRDALSLENNNNSGGCHESVAASAYGLFEPIIYGESEARSCVPHRRNGAAEALRMALVKDNVTAQATTATRGDPQACASHPLRPSALFDLECFYPSRGVLGDPMMKKTHFNSRLAFDRLDGVAVLHTYPHFPQLFDRLLLERMIEVDFADVAEDTRRSFDRTDRDLWVTLLYSTYALAHRLAVETRLEMKNFTARRLQEKRQHGRYRDEFLSLDLSTDHLPMSDASEFISWADATLREKGTLDQSAQEDRSTRSLLSMLGRNYFDTDTWLPEKHWRFHFHKSEETLLGGTAAASSSASIAAWTKFIKNTRHFNMSWMGPDALLACSRRATCTSVAREKLYHNIVVLFDKMSSYRFCMLKNRRGALGCLRDVYASSSGGGTRLFWALNDDWAILDPSSVRSDATGEFGREPQRQGRNRRRASSYQIPSRKRADHNASSDQLAAKAAMESLRRRHQDALLDAAPSQDRHDSVPALDAATLPTSVMRQLLEHEGHDMLAEHRKTWNTLKRRVVHSRAGKTASPSAAATQQDDNFPGRHAMAQDTSDNDASPGNPRVVDPNDDDDGPTLPPNARRRAAFARSKTITESDAATLSRVIMLGITRNAGMAPWELHAASHHNNAKNRLAKPAGNDDAPRPIDGRIASSFPPPLTDAEVVESLRMPFGPWEHPDDVSARVDVISFLREEYRRDRFQSKEDWSWNPLNL</sequence>
<feature type="compositionally biased region" description="Low complexity" evidence="3">
    <location>
        <begin position="413"/>
        <end position="426"/>
    </location>
</feature>
<name>A0A0S4JRH7_BODSA</name>